<evidence type="ECO:0000259" key="8">
    <source>
        <dbReference type="Pfam" id="PF01728"/>
    </source>
</evidence>
<dbReference type="InterPro" id="IPR050082">
    <property type="entry name" value="RNA_methyltr_RlmE"/>
</dbReference>
<protein>
    <recommendedName>
        <fullName evidence="6">rRNA methyltransferase 2, mitochondrial</fullName>
    </recommendedName>
</protein>
<evidence type="ECO:0000256" key="2">
    <source>
        <dbReference type="ARBA" id="ARBA00022552"/>
    </source>
</evidence>
<dbReference type="Gene3D" id="3.40.50.150">
    <property type="entry name" value="Vaccinia Virus protein VP39"/>
    <property type="match status" value="1"/>
</dbReference>
<evidence type="ECO:0000256" key="1">
    <source>
        <dbReference type="ARBA" id="ARBA00009258"/>
    </source>
</evidence>
<evidence type="ECO:0000256" key="7">
    <source>
        <dbReference type="PIRSR" id="PIRSR005461-1"/>
    </source>
</evidence>
<dbReference type="SUPFAM" id="SSF53335">
    <property type="entry name" value="S-adenosyl-L-methionine-dependent methyltransferases"/>
    <property type="match status" value="1"/>
</dbReference>
<dbReference type="AlphaFoldDB" id="A0A8H7SH71"/>
<evidence type="ECO:0000256" key="6">
    <source>
        <dbReference type="ARBA" id="ARBA00041184"/>
    </source>
</evidence>
<keyword evidence="2" id="KW-0698">rRNA processing</keyword>
<dbReference type="InterPro" id="IPR015507">
    <property type="entry name" value="rRNA-MeTfrase_E"/>
</dbReference>
<dbReference type="Proteomes" id="UP000646827">
    <property type="component" value="Unassembled WGS sequence"/>
</dbReference>
<evidence type="ECO:0000313" key="9">
    <source>
        <dbReference type="EMBL" id="KAG2228072.1"/>
    </source>
</evidence>
<name>A0A8H7SH71_9FUNG</name>
<keyword evidence="10" id="KW-1185">Reference proteome</keyword>
<evidence type="ECO:0000256" key="4">
    <source>
        <dbReference type="ARBA" id="ARBA00022679"/>
    </source>
</evidence>
<comment type="similarity">
    <text evidence="1">Belongs to the class I-like SAM-binding methyltransferase superfamily. RNA methyltransferase RlmE family.</text>
</comment>
<dbReference type="HAMAP" id="MF_01547">
    <property type="entry name" value="RNA_methyltr_E"/>
    <property type="match status" value="1"/>
</dbReference>
<organism evidence="9 10">
    <name type="scientific">Circinella minor</name>
    <dbReference type="NCBI Taxonomy" id="1195481"/>
    <lineage>
        <taxon>Eukaryota</taxon>
        <taxon>Fungi</taxon>
        <taxon>Fungi incertae sedis</taxon>
        <taxon>Mucoromycota</taxon>
        <taxon>Mucoromycotina</taxon>
        <taxon>Mucoromycetes</taxon>
        <taxon>Mucorales</taxon>
        <taxon>Lichtheimiaceae</taxon>
        <taxon>Circinella</taxon>
    </lineage>
</organism>
<evidence type="ECO:0000313" key="10">
    <source>
        <dbReference type="Proteomes" id="UP000646827"/>
    </source>
</evidence>
<reference evidence="9 10" key="1">
    <citation type="submission" date="2020-12" db="EMBL/GenBank/DDBJ databases">
        <title>Metabolic potential, ecology and presence of endohyphal bacteria is reflected in genomic diversity of Mucoromycotina.</title>
        <authorList>
            <person name="Muszewska A."/>
            <person name="Okrasinska A."/>
            <person name="Steczkiewicz K."/>
            <person name="Drgas O."/>
            <person name="Orlowska M."/>
            <person name="Perlinska-Lenart U."/>
            <person name="Aleksandrzak-Piekarczyk T."/>
            <person name="Szatraj K."/>
            <person name="Zielenkiewicz U."/>
            <person name="Pilsyk S."/>
            <person name="Malc E."/>
            <person name="Mieczkowski P."/>
            <person name="Kruszewska J.S."/>
            <person name="Biernat P."/>
            <person name="Pawlowska J."/>
        </authorList>
    </citation>
    <scope>NUCLEOTIDE SEQUENCE [LARGE SCALE GENOMIC DNA]</scope>
    <source>
        <strain evidence="9 10">CBS 142.35</strain>
    </source>
</reference>
<accession>A0A8H7SH71</accession>
<dbReference type="PANTHER" id="PTHR10920">
    <property type="entry name" value="RIBOSOMAL RNA METHYLTRANSFERASE"/>
    <property type="match status" value="1"/>
</dbReference>
<dbReference type="EMBL" id="JAEPRB010000002">
    <property type="protein sequence ID" value="KAG2228072.1"/>
    <property type="molecule type" value="Genomic_DNA"/>
</dbReference>
<dbReference type="GO" id="GO:0008650">
    <property type="term" value="F:rRNA (uridine-2'-O-)-methyltransferase activity"/>
    <property type="evidence" value="ECO:0007669"/>
    <property type="project" value="TreeGrafter"/>
</dbReference>
<feature type="active site" description="Proton acceptor" evidence="7">
    <location>
        <position position="170"/>
    </location>
</feature>
<dbReference type="PANTHER" id="PTHR10920:SF18">
    <property type="entry name" value="RRNA METHYLTRANSFERASE 2, MITOCHONDRIAL"/>
    <property type="match status" value="1"/>
</dbReference>
<dbReference type="CDD" id="cd02440">
    <property type="entry name" value="AdoMet_MTases"/>
    <property type="match status" value="1"/>
</dbReference>
<dbReference type="InterPro" id="IPR002877">
    <property type="entry name" value="RNA_MeTrfase_FtsJ_dom"/>
</dbReference>
<comment type="caution">
    <text evidence="9">The sequence shown here is derived from an EMBL/GenBank/DDBJ whole genome shotgun (WGS) entry which is preliminary data.</text>
</comment>
<feature type="domain" description="Ribosomal RNA methyltransferase FtsJ" evidence="8">
    <location>
        <begin position="32"/>
        <end position="213"/>
    </location>
</feature>
<sequence>MILRSFYSTSSKGWLQRQARDPYVKAAKSNQYRARSAFKLIQLDQKYKLLRKGYTVIDCGCAPGGWTQYAVEKAVRRSGDGGGMVIGIDLLPIDPIKNAHFIQGDFTRPGVRKKVLELIGDKKVDLVCSDMAPSFSGNHMADHARSIELCESVLSFAETVLAPNGSFVAKVLMGDDWVGFRQKLRAQFTKVKQEKPDASRKQSTEIFLVATGFKKDNNKEDSQELSLPE</sequence>
<gene>
    <name evidence="9" type="ORF">INT45_009118</name>
</gene>
<proteinExistence type="inferred from homology"/>
<dbReference type="Pfam" id="PF01728">
    <property type="entry name" value="FtsJ"/>
    <property type="match status" value="1"/>
</dbReference>
<evidence type="ECO:0000256" key="5">
    <source>
        <dbReference type="ARBA" id="ARBA00022691"/>
    </source>
</evidence>
<dbReference type="OrthoDB" id="20105at2759"/>
<keyword evidence="5 7" id="KW-0949">S-adenosyl-L-methionine</keyword>
<evidence type="ECO:0000256" key="3">
    <source>
        <dbReference type="ARBA" id="ARBA00022603"/>
    </source>
</evidence>
<dbReference type="InterPro" id="IPR029063">
    <property type="entry name" value="SAM-dependent_MTases_sf"/>
</dbReference>
<keyword evidence="4" id="KW-0808">Transferase</keyword>
<dbReference type="FunFam" id="3.40.50.150:FF:000005">
    <property type="entry name" value="Ribosomal RNA large subunit methyltransferase E"/>
    <property type="match status" value="1"/>
</dbReference>
<dbReference type="PIRSF" id="PIRSF005461">
    <property type="entry name" value="23S_rRNA_mtase"/>
    <property type="match status" value="1"/>
</dbReference>
<keyword evidence="3" id="KW-0489">Methyltransferase</keyword>